<dbReference type="InParanoid" id="C7QDB3"/>
<feature type="transmembrane region" description="Helical" evidence="1">
    <location>
        <begin position="149"/>
        <end position="172"/>
    </location>
</feature>
<feature type="transmembrane region" description="Helical" evidence="1">
    <location>
        <begin position="73"/>
        <end position="96"/>
    </location>
</feature>
<keyword evidence="1" id="KW-0812">Transmembrane</keyword>
<dbReference type="STRING" id="479433.Caci_3805"/>
<dbReference type="EMBL" id="CP001700">
    <property type="protein sequence ID" value="ACU72706.1"/>
    <property type="molecule type" value="Genomic_DNA"/>
</dbReference>
<dbReference type="OrthoDB" id="3402079at2"/>
<feature type="transmembrane region" description="Helical" evidence="1">
    <location>
        <begin position="117"/>
        <end position="137"/>
    </location>
</feature>
<organism evidence="2 3">
    <name type="scientific">Catenulispora acidiphila (strain DSM 44928 / JCM 14897 / NBRC 102108 / NRRL B-24433 / ID139908)</name>
    <dbReference type="NCBI Taxonomy" id="479433"/>
    <lineage>
        <taxon>Bacteria</taxon>
        <taxon>Bacillati</taxon>
        <taxon>Actinomycetota</taxon>
        <taxon>Actinomycetes</taxon>
        <taxon>Catenulisporales</taxon>
        <taxon>Catenulisporaceae</taxon>
        <taxon>Catenulispora</taxon>
    </lineage>
</organism>
<reference evidence="2 3" key="1">
    <citation type="journal article" date="2009" name="Stand. Genomic Sci.">
        <title>Complete genome sequence of Catenulispora acidiphila type strain (ID 139908).</title>
        <authorList>
            <person name="Copeland A."/>
            <person name="Lapidus A."/>
            <person name="Glavina Del Rio T."/>
            <person name="Nolan M."/>
            <person name="Lucas S."/>
            <person name="Chen F."/>
            <person name="Tice H."/>
            <person name="Cheng J.F."/>
            <person name="Bruce D."/>
            <person name="Goodwin L."/>
            <person name="Pitluck S."/>
            <person name="Mikhailova N."/>
            <person name="Pati A."/>
            <person name="Ivanova N."/>
            <person name="Mavromatis K."/>
            <person name="Chen A."/>
            <person name="Palaniappan K."/>
            <person name="Chain P."/>
            <person name="Land M."/>
            <person name="Hauser L."/>
            <person name="Chang Y.J."/>
            <person name="Jeffries C.D."/>
            <person name="Chertkov O."/>
            <person name="Brettin T."/>
            <person name="Detter J.C."/>
            <person name="Han C."/>
            <person name="Ali Z."/>
            <person name="Tindall B.J."/>
            <person name="Goker M."/>
            <person name="Bristow J."/>
            <person name="Eisen J.A."/>
            <person name="Markowitz V."/>
            <person name="Hugenholtz P."/>
            <person name="Kyrpides N.C."/>
            <person name="Klenk H.P."/>
        </authorList>
    </citation>
    <scope>NUCLEOTIDE SEQUENCE [LARGE SCALE GENOMIC DNA]</scope>
    <source>
        <strain evidence="3">DSM 44928 / JCM 14897 / NBRC 102108 / NRRL B-24433 / ID139908</strain>
    </source>
</reference>
<evidence type="ECO:0000313" key="3">
    <source>
        <dbReference type="Proteomes" id="UP000000851"/>
    </source>
</evidence>
<name>C7QDB3_CATAD</name>
<dbReference type="Proteomes" id="UP000000851">
    <property type="component" value="Chromosome"/>
</dbReference>
<dbReference type="eggNOG" id="ENOG50338BH">
    <property type="taxonomic scope" value="Bacteria"/>
</dbReference>
<sequence>MSTDGGKAAGLARAAKVTRAATVTHAATATSAGRIPYETLFSTVCAGLLLNICLAAAVLPVLLALAFTGSPLAAWPFFVGLSALCAPAASAAFAAFEALSGGEHRVVRTFWSAYRTGFGRSLLVGVAASAAAIVLGADLQLAVGTSLAAATPLLAVLIALVIAVTPTVLVAAMRPTVWVFAATADVASAATSAGRARKSRLLWACAYLCIRKWYLSLANSAALAVLLAAVLAKPAVGLFLAPAPVLYVVWANVRHVIAPLIER</sequence>
<dbReference type="AlphaFoldDB" id="C7QDB3"/>
<feature type="transmembrane region" description="Helical" evidence="1">
    <location>
        <begin position="238"/>
        <end position="257"/>
    </location>
</feature>
<keyword evidence="1" id="KW-1133">Transmembrane helix</keyword>
<dbReference type="HOGENOM" id="CLU_098931_0_0_11"/>
<dbReference type="KEGG" id="cai:Caci_3805"/>
<keyword evidence="3" id="KW-1185">Reference proteome</keyword>
<protein>
    <submittedName>
        <fullName evidence="2">Uncharacterized protein</fullName>
    </submittedName>
</protein>
<evidence type="ECO:0000256" key="1">
    <source>
        <dbReference type="SAM" id="Phobius"/>
    </source>
</evidence>
<feature type="transmembrane region" description="Helical" evidence="1">
    <location>
        <begin position="40"/>
        <end position="67"/>
    </location>
</feature>
<accession>C7QDB3</accession>
<proteinExistence type="predicted"/>
<dbReference type="RefSeq" id="WP_015792435.1">
    <property type="nucleotide sequence ID" value="NC_013131.1"/>
</dbReference>
<gene>
    <name evidence="2" type="ordered locus">Caci_3805</name>
</gene>
<keyword evidence="1" id="KW-0472">Membrane</keyword>
<feature type="transmembrane region" description="Helical" evidence="1">
    <location>
        <begin position="213"/>
        <end position="232"/>
    </location>
</feature>
<evidence type="ECO:0000313" key="2">
    <source>
        <dbReference type="EMBL" id="ACU72706.1"/>
    </source>
</evidence>